<dbReference type="PANTHER" id="PTHR11644">
    <property type="entry name" value="CYTIDINE DEAMINASE"/>
    <property type="match status" value="1"/>
</dbReference>
<evidence type="ECO:0000256" key="2">
    <source>
        <dbReference type="ARBA" id="ARBA00003949"/>
    </source>
</evidence>
<comment type="cofactor">
    <cofactor evidence="1 12">
        <name>Zn(2+)</name>
        <dbReference type="ChEBI" id="CHEBI:29105"/>
    </cofactor>
</comment>
<dbReference type="InterPro" id="IPR006262">
    <property type="entry name" value="Cyt_deam_tetra"/>
</dbReference>
<keyword evidence="7 12" id="KW-0378">Hydrolase</keyword>
<name>A0ABV6CD82_9GAMM</name>
<keyword evidence="6 12" id="KW-0479">Metal-binding</keyword>
<dbReference type="Gene3D" id="3.40.140.10">
    <property type="entry name" value="Cytidine Deaminase, domain 2"/>
    <property type="match status" value="1"/>
</dbReference>
<dbReference type="PROSITE" id="PS51747">
    <property type="entry name" value="CYT_DCMP_DEAMINASES_2"/>
    <property type="match status" value="1"/>
</dbReference>
<dbReference type="GO" id="GO:0004126">
    <property type="term" value="F:cytidine deaminase activity"/>
    <property type="evidence" value="ECO:0007669"/>
    <property type="project" value="UniProtKB-EC"/>
</dbReference>
<evidence type="ECO:0000256" key="12">
    <source>
        <dbReference type="RuleBase" id="RU364006"/>
    </source>
</evidence>
<dbReference type="InterPro" id="IPR050202">
    <property type="entry name" value="Cyt/Deoxycyt_deaminase"/>
</dbReference>
<dbReference type="EC" id="3.5.4.5" evidence="4 12"/>
<dbReference type="InterPro" id="IPR002125">
    <property type="entry name" value="CMP_dCMP_dom"/>
</dbReference>
<evidence type="ECO:0000256" key="5">
    <source>
        <dbReference type="ARBA" id="ARBA00018266"/>
    </source>
</evidence>
<evidence type="ECO:0000256" key="4">
    <source>
        <dbReference type="ARBA" id="ARBA00012783"/>
    </source>
</evidence>
<evidence type="ECO:0000256" key="8">
    <source>
        <dbReference type="ARBA" id="ARBA00022833"/>
    </source>
</evidence>
<keyword evidence="15" id="KW-1185">Reference proteome</keyword>
<comment type="caution">
    <text evidence="14">The sequence shown here is derived from an EMBL/GenBank/DDBJ whole genome shotgun (WGS) entry which is preliminary data.</text>
</comment>
<evidence type="ECO:0000256" key="9">
    <source>
        <dbReference type="ARBA" id="ARBA00032005"/>
    </source>
</evidence>
<evidence type="ECO:0000256" key="1">
    <source>
        <dbReference type="ARBA" id="ARBA00001947"/>
    </source>
</evidence>
<dbReference type="Proteomes" id="UP001589758">
    <property type="component" value="Unassembled WGS sequence"/>
</dbReference>
<organism evidence="14 15">
    <name type="scientific">Thorsellia kenyensis</name>
    <dbReference type="NCBI Taxonomy" id="1549888"/>
    <lineage>
        <taxon>Bacteria</taxon>
        <taxon>Pseudomonadati</taxon>
        <taxon>Pseudomonadota</taxon>
        <taxon>Gammaproteobacteria</taxon>
        <taxon>Enterobacterales</taxon>
        <taxon>Thorselliaceae</taxon>
        <taxon>Thorsellia</taxon>
    </lineage>
</organism>
<evidence type="ECO:0000256" key="6">
    <source>
        <dbReference type="ARBA" id="ARBA00022723"/>
    </source>
</evidence>
<evidence type="ECO:0000256" key="11">
    <source>
        <dbReference type="ARBA" id="ARBA00049558"/>
    </source>
</evidence>
<comment type="catalytic activity">
    <reaction evidence="11 12">
        <text>cytidine + H2O + H(+) = uridine + NH4(+)</text>
        <dbReference type="Rhea" id="RHEA:16069"/>
        <dbReference type="ChEBI" id="CHEBI:15377"/>
        <dbReference type="ChEBI" id="CHEBI:15378"/>
        <dbReference type="ChEBI" id="CHEBI:16704"/>
        <dbReference type="ChEBI" id="CHEBI:17562"/>
        <dbReference type="ChEBI" id="CHEBI:28938"/>
        <dbReference type="EC" id="3.5.4.5"/>
    </reaction>
</comment>
<comment type="function">
    <text evidence="2 12">This enzyme scavenges exogenous and endogenous cytidine and 2'-deoxycytidine for UMP synthesis.</text>
</comment>
<dbReference type="InterPro" id="IPR016193">
    <property type="entry name" value="Cytidine_deaminase-like"/>
</dbReference>
<evidence type="ECO:0000256" key="3">
    <source>
        <dbReference type="ARBA" id="ARBA00006576"/>
    </source>
</evidence>
<evidence type="ECO:0000313" key="15">
    <source>
        <dbReference type="Proteomes" id="UP001589758"/>
    </source>
</evidence>
<dbReference type="PANTHER" id="PTHR11644:SF2">
    <property type="entry name" value="CYTIDINE DEAMINASE"/>
    <property type="match status" value="1"/>
</dbReference>
<accession>A0ABV6CD82</accession>
<dbReference type="PROSITE" id="PS00903">
    <property type="entry name" value="CYT_DCMP_DEAMINASES_1"/>
    <property type="match status" value="1"/>
</dbReference>
<comment type="similarity">
    <text evidence="3 12">Belongs to the cytidine and deoxycytidylate deaminase family.</text>
</comment>
<feature type="domain" description="CMP/dCMP-type deaminase" evidence="13">
    <location>
        <begin position="5"/>
        <end position="132"/>
    </location>
</feature>
<reference evidence="14 15" key="1">
    <citation type="submission" date="2024-09" db="EMBL/GenBank/DDBJ databases">
        <authorList>
            <person name="Sun Q."/>
            <person name="Mori K."/>
        </authorList>
    </citation>
    <scope>NUCLEOTIDE SEQUENCE [LARGE SCALE GENOMIC DNA]</scope>
    <source>
        <strain evidence="14 15">CCM 8545</strain>
    </source>
</reference>
<dbReference type="EMBL" id="JBHLXE010000110">
    <property type="protein sequence ID" value="MFC0180933.1"/>
    <property type="molecule type" value="Genomic_DNA"/>
</dbReference>
<dbReference type="SUPFAM" id="SSF53927">
    <property type="entry name" value="Cytidine deaminase-like"/>
    <property type="match status" value="1"/>
</dbReference>
<keyword evidence="8 12" id="KW-0862">Zinc</keyword>
<proteinExistence type="inferred from homology"/>
<dbReference type="InterPro" id="IPR016192">
    <property type="entry name" value="APOBEC/CMP_deaminase_Zn-bd"/>
</dbReference>
<dbReference type="RefSeq" id="WP_385878222.1">
    <property type="nucleotide sequence ID" value="NZ_JBHLXE010000110.1"/>
</dbReference>
<protein>
    <recommendedName>
        <fullName evidence="5 12">Cytidine deaminase</fullName>
        <ecNumber evidence="4 12">3.5.4.5</ecNumber>
    </recommendedName>
    <alternativeName>
        <fullName evidence="9 12">Cytidine aminohydrolase</fullName>
    </alternativeName>
</protein>
<dbReference type="CDD" id="cd01283">
    <property type="entry name" value="cytidine_deaminase"/>
    <property type="match status" value="1"/>
</dbReference>
<comment type="catalytic activity">
    <reaction evidence="10 12">
        <text>2'-deoxycytidine + H2O + H(+) = 2'-deoxyuridine + NH4(+)</text>
        <dbReference type="Rhea" id="RHEA:13433"/>
        <dbReference type="ChEBI" id="CHEBI:15377"/>
        <dbReference type="ChEBI" id="CHEBI:15378"/>
        <dbReference type="ChEBI" id="CHEBI:15698"/>
        <dbReference type="ChEBI" id="CHEBI:16450"/>
        <dbReference type="ChEBI" id="CHEBI:28938"/>
        <dbReference type="EC" id="3.5.4.5"/>
    </reaction>
</comment>
<evidence type="ECO:0000259" key="13">
    <source>
        <dbReference type="PROSITE" id="PS51747"/>
    </source>
</evidence>
<dbReference type="NCBIfam" id="NF004064">
    <property type="entry name" value="PRK05578.1"/>
    <property type="match status" value="1"/>
</dbReference>
<evidence type="ECO:0000313" key="14">
    <source>
        <dbReference type="EMBL" id="MFC0180933.1"/>
    </source>
</evidence>
<gene>
    <name evidence="14" type="ORF">ACFFIT_12710</name>
</gene>
<evidence type="ECO:0000256" key="7">
    <source>
        <dbReference type="ARBA" id="ARBA00022801"/>
    </source>
</evidence>
<dbReference type="Pfam" id="PF00383">
    <property type="entry name" value="dCMP_cyt_deam_1"/>
    <property type="match status" value="1"/>
</dbReference>
<dbReference type="NCBIfam" id="TIGR01354">
    <property type="entry name" value="cyt_deam_tetra"/>
    <property type="match status" value="1"/>
</dbReference>
<sequence>MTTNAQYKDLVAAAKKAMEGAYAPYSKFHVGAALLSIDDEIIPGCNIENASYGLSNCAERTAIFKAVSEGKTRFKALAVIGKTDLPIAPCGACRQVIREFCDPDMPIILANENGDMELTNIATLLPYSFGPEDLNK</sequence>
<evidence type="ECO:0000256" key="10">
    <source>
        <dbReference type="ARBA" id="ARBA00049252"/>
    </source>
</evidence>